<feature type="chain" id="PRO_5045758591" evidence="1">
    <location>
        <begin position="21"/>
        <end position="201"/>
    </location>
</feature>
<dbReference type="InterPro" id="IPR036249">
    <property type="entry name" value="Thioredoxin-like_sf"/>
</dbReference>
<accession>A0ABS8XXS0</accession>
<evidence type="ECO:0000256" key="1">
    <source>
        <dbReference type="SAM" id="SignalP"/>
    </source>
</evidence>
<dbReference type="Pfam" id="PF00578">
    <property type="entry name" value="AhpC-TSA"/>
    <property type="match status" value="1"/>
</dbReference>
<dbReference type="RefSeq" id="WP_233374836.1">
    <property type="nucleotide sequence ID" value="NZ_JAJTWU010000010.1"/>
</dbReference>
<dbReference type="InterPro" id="IPR000866">
    <property type="entry name" value="AhpC/TSA"/>
</dbReference>
<evidence type="ECO:0000313" key="3">
    <source>
        <dbReference type="EMBL" id="MCE4557456.1"/>
    </source>
</evidence>
<dbReference type="InterPro" id="IPR047262">
    <property type="entry name" value="PRX-like1"/>
</dbReference>
<dbReference type="SUPFAM" id="SSF52833">
    <property type="entry name" value="Thioredoxin-like"/>
    <property type="match status" value="1"/>
</dbReference>
<keyword evidence="4" id="KW-1185">Reference proteome</keyword>
<dbReference type="PANTHER" id="PTHR43640:SF1">
    <property type="entry name" value="THIOREDOXIN-DEPENDENT PEROXIREDOXIN"/>
    <property type="match status" value="1"/>
</dbReference>
<dbReference type="Proteomes" id="UP001200741">
    <property type="component" value="Unassembled WGS sequence"/>
</dbReference>
<comment type="caution">
    <text evidence="3">The sequence shown here is derived from an EMBL/GenBank/DDBJ whole genome shotgun (WGS) entry which is preliminary data.</text>
</comment>
<dbReference type="PROSITE" id="PS51352">
    <property type="entry name" value="THIOREDOXIN_2"/>
    <property type="match status" value="1"/>
</dbReference>
<feature type="domain" description="Thioredoxin" evidence="2">
    <location>
        <begin position="22"/>
        <end position="177"/>
    </location>
</feature>
<evidence type="ECO:0000313" key="4">
    <source>
        <dbReference type="Proteomes" id="UP001200741"/>
    </source>
</evidence>
<feature type="signal peptide" evidence="1">
    <location>
        <begin position="1"/>
        <end position="20"/>
    </location>
</feature>
<dbReference type="PANTHER" id="PTHR43640">
    <property type="entry name" value="OS07G0260300 PROTEIN"/>
    <property type="match status" value="1"/>
</dbReference>
<sequence>MPMLRRSLLAALIAPVLAHAAATVDAPAPAFTATTADGKTVNLADFKGKTVVLEWTNHDCPYVKKHYGSGNMQAQQKAATGQGVVWLQVISSAPGQQGFVDGTAAQKLNADRGAAPTSTLLDPKGELGRLYGAQTTPHLYVIKGDGMLAYKGGIDSLATADPADIAKAEPYLTNALAAVAAGRKVEKASTRPYGCSVKYAS</sequence>
<dbReference type="InterPro" id="IPR006311">
    <property type="entry name" value="TAT_signal"/>
</dbReference>
<name>A0ABS8XXS0_9BURK</name>
<gene>
    <name evidence="3" type="ORF">LXT13_23990</name>
</gene>
<reference evidence="3 4" key="1">
    <citation type="submission" date="2021-12" db="EMBL/GenBank/DDBJ databases">
        <title>Genome seq of P8.</title>
        <authorList>
            <person name="Seo T."/>
        </authorList>
    </citation>
    <scope>NUCLEOTIDE SEQUENCE [LARGE SCALE GENOMIC DNA]</scope>
    <source>
        <strain evidence="3 4">P8</strain>
    </source>
</reference>
<dbReference type="EMBL" id="JAJTWU010000010">
    <property type="protein sequence ID" value="MCE4557456.1"/>
    <property type="molecule type" value="Genomic_DNA"/>
</dbReference>
<evidence type="ECO:0000259" key="2">
    <source>
        <dbReference type="PROSITE" id="PS51352"/>
    </source>
</evidence>
<keyword evidence="1" id="KW-0732">Signal</keyword>
<dbReference type="PROSITE" id="PS51318">
    <property type="entry name" value="TAT"/>
    <property type="match status" value="1"/>
</dbReference>
<protein>
    <submittedName>
        <fullName evidence="3">Redoxin domain-containing protein</fullName>
    </submittedName>
</protein>
<dbReference type="Gene3D" id="3.40.30.10">
    <property type="entry name" value="Glutaredoxin"/>
    <property type="match status" value="1"/>
</dbReference>
<proteinExistence type="predicted"/>
<organism evidence="3 4">
    <name type="scientific">Pelomonas cellulosilytica</name>
    <dbReference type="NCBI Taxonomy" id="2906762"/>
    <lineage>
        <taxon>Bacteria</taxon>
        <taxon>Pseudomonadati</taxon>
        <taxon>Pseudomonadota</taxon>
        <taxon>Betaproteobacteria</taxon>
        <taxon>Burkholderiales</taxon>
        <taxon>Sphaerotilaceae</taxon>
        <taxon>Roseateles</taxon>
    </lineage>
</organism>
<dbReference type="InterPro" id="IPR013766">
    <property type="entry name" value="Thioredoxin_domain"/>
</dbReference>